<feature type="signal peptide" evidence="1">
    <location>
        <begin position="1"/>
        <end position="21"/>
    </location>
</feature>
<dbReference type="EMBL" id="JACYGY010000001">
    <property type="protein sequence ID" value="MBE9462451.1"/>
    <property type="molecule type" value="Genomic_DNA"/>
</dbReference>
<proteinExistence type="predicted"/>
<feature type="chain" id="PRO_5045990712" evidence="1">
    <location>
        <begin position="22"/>
        <end position="135"/>
    </location>
</feature>
<sequence>MKNQFCLPCLFLLAIINPLFAQNKFTNCSAAFLNNRMIVTEYSNKGKSTVSGKSTGELTVCTAEIGPEKCKAVEKIVFKVAIRGKESKTLVMYSDETFKQINIQNILKKCKKGDSIVLMTTDDQYALPHNEILVL</sequence>
<keyword evidence="3" id="KW-1185">Reference proteome</keyword>
<accession>A0ABR9WBU3</accession>
<gene>
    <name evidence="2" type="ORF">IEE83_11220</name>
</gene>
<comment type="caution">
    <text evidence="2">The sequence shown here is derived from an EMBL/GenBank/DDBJ whole genome shotgun (WGS) entry which is preliminary data.</text>
</comment>
<protein>
    <submittedName>
        <fullName evidence="2">Uncharacterized protein</fullName>
    </submittedName>
</protein>
<evidence type="ECO:0000313" key="2">
    <source>
        <dbReference type="EMBL" id="MBE9462451.1"/>
    </source>
</evidence>
<organism evidence="2 3">
    <name type="scientific">Dyadobacter subterraneus</name>
    <dbReference type="NCBI Taxonomy" id="2773304"/>
    <lineage>
        <taxon>Bacteria</taxon>
        <taxon>Pseudomonadati</taxon>
        <taxon>Bacteroidota</taxon>
        <taxon>Cytophagia</taxon>
        <taxon>Cytophagales</taxon>
        <taxon>Spirosomataceae</taxon>
        <taxon>Dyadobacter</taxon>
    </lineage>
</organism>
<evidence type="ECO:0000256" key="1">
    <source>
        <dbReference type="SAM" id="SignalP"/>
    </source>
</evidence>
<dbReference type="RefSeq" id="WP_194120657.1">
    <property type="nucleotide sequence ID" value="NZ_JACYGY010000001.1"/>
</dbReference>
<name>A0ABR9WBU3_9BACT</name>
<dbReference type="Proteomes" id="UP000634134">
    <property type="component" value="Unassembled WGS sequence"/>
</dbReference>
<reference evidence="3" key="1">
    <citation type="submission" date="2023-07" db="EMBL/GenBank/DDBJ databases">
        <title>Dyadobacter sp. nov 'subterranea' isolated from contaminted grondwater.</title>
        <authorList>
            <person name="Szabo I."/>
            <person name="Al-Omari J."/>
            <person name="Szerdahelyi S.G."/>
            <person name="Rado J."/>
        </authorList>
    </citation>
    <scope>NUCLEOTIDE SEQUENCE [LARGE SCALE GENOMIC DNA]</scope>
    <source>
        <strain evidence="3">UP-52</strain>
    </source>
</reference>
<evidence type="ECO:0000313" key="3">
    <source>
        <dbReference type="Proteomes" id="UP000634134"/>
    </source>
</evidence>
<keyword evidence="1" id="KW-0732">Signal</keyword>